<dbReference type="Gene3D" id="1.10.3130.20">
    <property type="entry name" value="Phycobilisome linker domain"/>
    <property type="match status" value="1"/>
</dbReference>
<evidence type="ECO:0000313" key="4">
    <source>
        <dbReference type="Proteomes" id="UP000256486"/>
    </source>
</evidence>
<dbReference type="InterPro" id="IPR025282">
    <property type="entry name" value="DUF4214"/>
</dbReference>
<dbReference type="RefSeq" id="WP_116415324.1">
    <property type="nucleotide sequence ID" value="NZ_NBWZ01000001.1"/>
</dbReference>
<dbReference type="SUPFAM" id="SSF49464">
    <property type="entry name" value="Carboxypeptidase regulatory domain-like"/>
    <property type="match status" value="1"/>
</dbReference>
<feature type="domain" description="DUF4214" evidence="2">
    <location>
        <begin position="408"/>
        <end position="453"/>
    </location>
</feature>
<reference evidence="3 4" key="1">
    <citation type="submission" date="2017-04" db="EMBL/GenBank/DDBJ databases">
        <title>Comparative genome analysis of Subtercola boreus.</title>
        <authorList>
            <person name="Cho Y.-J."/>
            <person name="Cho A."/>
            <person name="Kim O.-S."/>
            <person name="Lee J.-I."/>
        </authorList>
    </citation>
    <scope>NUCLEOTIDE SEQUENCE [LARGE SCALE GENOMIC DNA]</scope>
    <source>
        <strain evidence="3 4">K300</strain>
    </source>
</reference>
<accession>A0A3E0VIY5</accession>
<dbReference type="Pfam" id="PF13946">
    <property type="entry name" value="DUF4214"/>
    <property type="match status" value="2"/>
</dbReference>
<feature type="signal peptide" evidence="1">
    <location>
        <begin position="1"/>
        <end position="34"/>
    </location>
</feature>
<feature type="chain" id="PRO_5017707845" description="DUF4214 domain-containing protein" evidence="1">
    <location>
        <begin position="35"/>
        <end position="565"/>
    </location>
</feature>
<gene>
    <name evidence="3" type="ORF">B7R54_12465</name>
</gene>
<keyword evidence="1" id="KW-0732">Signal</keyword>
<dbReference type="EMBL" id="NBWZ01000001">
    <property type="protein sequence ID" value="RFA09924.1"/>
    <property type="molecule type" value="Genomic_DNA"/>
</dbReference>
<dbReference type="Proteomes" id="UP000256486">
    <property type="component" value="Unassembled WGS sequence"/>
</dbReference>
<comment type="caution">
    <text evidence="3">The sequence shown here is derived from an EMBL/GenBank/DDBJ whole genome shotgun (WGS) entry which is preliminary data.</text>
</comment>
<protein>
    <recommendedName>
        <fullName evidence="2">DUF4214 domain-containing protein</fullName>
    </recommendedName>
</protein>
<name>A0A3E0VIY5_9MICO</name>
<proteinExistence type="predicted"/>
<evidence type="ECO:0000313" key="3">
    <source>
        <dbReference type="EMBL" id="RFA09924.1"/>
    </source>
</evidence>
<organism evidence="3 4">
    <name type="scientific">Subtercola boreus</name>
    <dbReference type="NCBI Taxonomy" id="120213"/>
    <lineage>
        <taxon>Bacteria</taxon>
        <taxon>Bacillati</taxon>
        <taxon>Actinomycetota</taxon>
        <taxon>Actinomycetes</taxon>
        <taxon>Micrococcales</taxon>
        <taxon>Microbacteriaceae</taxon>
        <taxon>Subtercola</taxon>
    </lineage>
</organism>
<dbReference type="InterPro" id="IPR008969">
    <property type="entry name" value="CarboxyPept-like_regulatory"/>
</dbReference>
<feature type="domain" description="DUF4214" evidence="2">
    <location>
        <begin position="354"/>
        <end position="403"/>
    </location>
</feature>
<evidence type="ECO:0000259" key="2">
    <source>
        <dbReference type="Pfam" id="PF13946"/>
    </source>
</evidence>
<keyword evidence="4" id="KW-1185">Reference proteome</keyword>
<dbReference type="InterPro" id="IPR038255">
    <property type="entry name" value="PBS_linker_sf"/>
</dbReference>
<evidence type="ECO:0000256" key="1">
    <source>
        <dbReference type="SAM" id="SignalP"/>
    </source>
</evidence>
<dbReference type="AlphaFoldDB" id="A0A3E0VIY5"/>
<sequence>MRSPVTARRWPLVVTTAALVAGSVVVAVPSTASAATGYHISGHVTLGTKLAGAGAVDVTYITASSSGLFPSETTTDSTGAFSFDVPTNTRFILQVANTGPGNFAPYTSSPLGGPSCSVEDWIDPTADISGLDITLPVGGEISGTVTDAAGKPLADVDPIAQDINSCSTIDSAYPKSQVFAPATGADGKYRVRNLPVATSFQVQFYAGGETNSFVRQYLGEAPWAPYGGTYAVTAGKTLTKNMTLFAGGTLTGSITCTCDRAAFEPSEVQVDLEGLDPVSRQWVRYTEAVVTRDGDATSYSANYLTPGSYRVTTSSTLDGFTTSSSAPVTVVDAVSTVQNVRLASAATSNPGVSPAVNSFITALYRDFLGRTPSAPEVKGWAANLAAGAPRTSIAVGFADSDEYRLIRIDAAYHSILWRGPDAAGRAYWLDQMHRGVIRTEDIEKQFYASQEYVDNRGGTQQSWVGAIYLDLLKRNPSVSDISFWSRAADQQGRVAITVSFWQSQETAERRVSAMYASYLGRTPDQGGLAAWTGYDLANGDSVTRSSLTSSDEYFTLAAKRFPVAP</sequence>
<dbReference type="OrthoDB" id="514320at2"/>